<evidence type="ECO:0000313" key="1">
    <source>
        <dbReference type="EMBL" id="GAI37944.1"/>
    </source>
</evidence>
<accession>X1Q3Y5</accession>
<sequence>MPERNGFSWILSLYFKVVKIVVNPVIEPELSLLNLLEQGKHGHSLKCGANEIDSAGNCRSAGPQVGVTESAGPNDTIFVDKSNSS</sequence>
<comment type="caution">
    <text evidence="1">The sequence shown here is derived from an EMBL/GenBank/DDBJ whole genome shotgun (WGS) entry which is preliminary data.</text>
</comment>
<dbReference type="AlphaFoldDB" id="X1Q3Y5"/>
<name>X1Q3Y5_9ZZZZ</name>
<proteinExistence type="predicted"/>
<dbReference type="EMBL" id="BARV01026175">
    <property type="protein sequence ID" value="GAI37944.1"/>
    <property type="molecule type" value="Genomic_DNA"/>
</dbReference>
<organism evidence="1">
    <name type="scientific">marine sediment metagenome</name>
    <dbReference type="NCBI Taxonomy" id="412755"/>
    <lineage>
        <taxon>unclassified sequences</taxon>
        <taxon>metagenomes</taxon>
        <taxon>ecological metagenomes</taxon>
    </lineage>
</organism>
<reference evidence="1" key="1">
    <citation type="journal article" date="2014" name="Front. Microbiol.">
        <title>High frequency of phylogenetically diverse reductive dehalogenase-homologous genes in deep subseafloor sedimentary metagenomes.</title>
        <authorList>
            <person name="Kawai M."/>
            <person name="Futagami T."/>
            <person name="Toyoda A."/>
            <person name="Takaki Y."/>
            <person name="Nishi S."/>
            <person name="Hori S."/>
            <person name="Arai W."/>
            <person name="Tsubouchi T."/>
            <person name="Morono Y."/>
            <person name="Uchiyama I."/>
            <person name="Ito T."/>
            <person name="Fujiyama A."/>
            <person name="Inagaki F."/>
            <person name="Takami H."/>
        </authorList>
    </citation>
    <scope>NUCLEOTIDE SEQUENCE</scope>
    <source>
        <strain evidence="1">Expedition CK06-06</strain>
    </source>
</reference>
<protein>
    <submittedName>
        <fullName evidence="1">Uncharacterized protein</fullName>
    </submittedName>
</protein>
<gene>
    <name evidence="1" type="ORF">S06H3_42345</name>
</gene>